<dbReference type="EMBL" id="VSSQ01006499">
    <property type="protein sequence ID" value="MPM32907.1"/>
    <property type="molecule type" value="Genomic_DNA"/>
</dbReference>
<organism evidence="2">
    <name type="scientific">bioreactor metagenome</name>
    <dbReference type="NCBI Taxonomy" id="1076179"/>
    <lineage>
        <taxon>unclassified sequences</taxon>
        <taxon>metagenomes</taxon>
        <taxon>ecological metagenomes</taxon>
    </lineage>
</organism>
<feature type="transmembrane region" description="Helical" evidence="1">
    <location>
        <begin position="99"/>
        <end position="118"/>
    </location>
</feature>
<protein>
    <submittedName>
        <fullName evidence="2">Uncharacterized protein</fullName>
    </submittedName>
</protein>
<accession>A0A644YX08</accession>
<name>A0A644YX08_9ZZZZ</name>
<reference evidence="2" key="1">
    <citation type="submission" date="2019-08" db="EMBL/GenBank/DDBJ databases">
        <authorList>
            <person name="Kucharzyk K."/>
            <person name="Murdoch R.W."/>
            <person name="Higgins S."/>
            <person name="Loffler F."/>
        </authorList>
    </citation>
    <scope>NUCLEOTIDE SEQUENCE</scope>
</reference>
<keyword evidence="1" id="KW-0472">Membrane</keyword>
<sequence>MLAACSIVRLLAQMGETLYAAEMEVTSCTAVSAPPTVPVQRKLTLPPQLEINPVMRTLPVCSLVTVMSGAVTADVLSVIEPESGIEMPQLFRTIGLMKFVFCTVIALSTRFSVVWLSIVTSGRYA</sequence>
<keyword evidence="1" id="KW-1133">Transmembrane helix</keyword>
<evidence type="ECO:0000313" key="2">
    <source>
        <dbReference type="EMBL" id="MPM32907.1"/>
    </source>
</evidence>
<comment type="caution">
    <text evidence="2">The sequence shown here is derived from an EMBL/GenBank/DDBJ whole genome shotgun (WGS) entry which is preliminary data.</text>
</comment>
<keyword evidence="1" id="KW-0812">Transmembrane</keyword>
<gene>
    <name evidence="2" type="ORF">SDC9_79474</name>
</gene>
<evidence type="ECO:0000256" key="1">
    <source>
        <dbReference type="SAM" id="Phobius"/>
    </source>
</evidence>
<dbReference type="AlphaFoldDB" id="A0A644YX08"/>
<proteinExistence type="predicted"/>